<evidence type="ECO:0000313" key="2">
    <source>
        <dbReference type="Proteomes" id="UP000814140"/>
    </source>
</evidence>
<sequence>MPTLFFIVQGLAVFVAALVAVRALDSQRRRRGLPYPPGPKGLPIIGSILDVPKTTPWITYARWAETYGDILSLQLLGKTLVVLQSQKAIKDLLIDRRAIYLDRPRIPFFELAGWNWVLATARGTEAWRVERRAVDRSLGPAAILQYQPMQKQKTHEFLKRLLLKPRNFLDDITDLPGSVIMSLVYGYDISEGEDQYLDKAKEFNNLVPELVQPGALLVNDLPFLKALPEWLPGMGFKKLARDGHKLAEEAINGPIAFVKAAMEQGTARPSMAAESLPHCQSEEDERHTTTALGSIYTAGADTTASTLSSFFLMLVLYPEVQKRAQAEIDAVTGGTALPDFGDRAHLPYVEALCKELHRWRMVGPTGLPHASIKDDVYEGYFIPKGSIVVANAWAILHDPELYPDPEVFRPERFLTSDGQPKDDPMLSMAFGFGGRICPGRHIVDAMLFIVVASVLSAFNVGVPKDAEGKDIPVADNYVGNALSKPAPFECSIVPRNSKVEELILMNVADEQ</sequence>
<accession>A0ACB8T0W5</accession>
<keyword evidence="2" id="KW-1185">Reference proteome</keyword>
<comment type="caution">
    <text evidence="1">The sequence shown here is derived from an EMBL/GenBank/DDBJ whole genome shotgun (WGS) entry which is preliminary data.</text>
</comment>
<gene>
    <name evidence="1" type="ORF">BV25DRAFT_1916751</name>
</gene>
<dbReference type="Proteomes" id="UP000814140">
    <property type="component" value="Unassembled WGS sequence"/>
</dbReference>
<name>A0ACB8T0W5_9AGAM</name>
<evidence type="ECO:0000313" key="1">
    <source>
        <dbReference type="EMBL" id="KAI0061748.1"/>
    </source>
</evidence>
<organism evidence="1 2">
    <name type="scientific">Artomyces pyxidatus</name>
    <dbReference type="NCBI Taxonomy" id="48021"/>
    <lineage>
        <taxon>Eukaryota</taxon>
        <taxon>Fungi</taxon>
        <taxon>Dikarya</taxon>
        <taxon>Basidiomycota</taxon>
        <taxon>Agaricomycotina</taxon>
        <taxon>Agaricomycetes</taxon>
        <taxon>Russulales</taxon>
        <taxon>Auriscalpiaceae</taxon>
        <taxon>Artomyces</taxon>
    </lineage>
</organism>
<protein>
    <submittedName>
        <fullName evidence="1">Cytochrome P450</fullName>
    </submittedName>
</protein>
<proteinExistence type="predicted"/>
<reference evidence="1" key="1">
    <citation type="submission" date="2021-03" db="EMBL/GenBank/DDBJ databases">
        <authorList>
            <consortium name="DOE Joint Genome Institute"/>
            <person name="Ahrendt S."/>
            <person name="Looney B.P."/>
            <person name="Miyauchi S."/>
            <person name="Morin E."/>
            <person name="Drula E."/>
            <person name="Courty P.E."/>
            <person name="Chicoki N."/>
            <person name="Fauchery L."/>
            <person name="Kohler A."/>
            <person name="Kuo A."/>
            <person name="Labutti K."/>
            <person name="Pangilinan J."/>
            <person name="Lipzen A."/>
            <person name="Riley R."/>
            <person name="Andreopoulos W."/>
            <person name="He G."/>
            <person name="Johnson J."/>
            <person name="Barry K.W."/>
            <person name="Grigoriev I.V."/>
            <person name="Nagy L."/>
            <person name="Hibbett D."/>
            <person name="Henrissat B."/>
            <person name="Matheny P.B."/>
            <person name="Labbe J."/>
            <person name="Martin F."/>
        </authorList>
    </citation>
    <scope>NUCLEOTIDE SEQUENCE</scope>
    <source>
        <strain evidence="1">HHB10654</strain>
    </source>
</reference>
<reference evidence="1" key="2">
    <citation type="journal article" date="2022" name="New Phytol.">
        <title>Evolutionary transition to the ectomycorrhizal habit in the genomes of a hyperdiverse lineage of mushroom-forming fungi.</title>
        <authorList>
            <person name="Looney B."/>
            <person name="Miyauchi S."/>
            <person name="Morin E."/>
            <person name="Drula E."/>
            <person name="Courty P.E."/>
            <person name="Kohler A."/>
            <person name="Kuo A."/>
            <person name="LaButti K."/>
            <person name="Pangilinan J."/>
            <person name="Lipzen A."/>
            <person name="Riley R."/>
            <person name="Andreopoulos W."/>
            <person name="He G."/>
            <person name="Johnson J."/>
            <person name="Nolan M."/>
            <person name="Tritt A."/>
            <person name="Barry K.W."/>
            <person name="Grigoriev I.V."/>
            <person name="Nagy L.G."/>
            <person name="Hibbett D."/>
            <person name="Henrissat B."/>
            <person name="Matheny P.B."/>
            <person name="Labbe J."/>
            <person name="Martin F.M."/>
        </authorList>
    </citation>
    <scope>NUCLEOTIDE SEQUENCE</scope>
    <source>
        <strain evidence="1">HHB10654</strain>
    </source>
</reference>
<dbReference type="EMBL" id="MU277211">
    <property type="protein sequence ID" value="KAI0061748.1"/>
    <property type="molecule type" value="Genomic_DNA"/>
</dbReference>